<dbReference type="Gene3D" id="1.25.40.850">
    <property type="match status" value="1"/>
</dbReference>
<dbReference type="InterPro" id="IPR043155">
    <property type="entry name" value="VPS33_dom3b"/>
</dbReference>
<sequence>MDFSFFEKLNIRKFKKMTCLGHKPRRLVLYPGFNNFISRIIDGNTIQKSFDRINFFDDEFKITSPEFSYAFIIPPEIEVMRHVKFVYDLARKEFPKIVDDGSKFYIELWFQPRVNNIVNAWMVDMNFAPQSILDTFPSRDHPSIGEPCPRLEVSNLELDVTPLDDDVLTIESPYSYVRAWSLRDLTVVSEVRQALDVIRSHTGFSSITAIGTLSTAIAKTLNQPAPDNQTQLILIDRSVDLITPTITQMNYEGIIAEFFGIDCGLVKVTNEKGGQQLQLLSSKEDDLFGAMRSMNLQEASSEIDRRTKAVNSTFNQKSKGDSLEDGLSRFRQTAKVSVENKTLIDHFNLTQKALEKMEHSKYLKKIMNEEANALSGASTIKPLVTTMLESGDDFLEIVRILCLESLLKGGFDNKEYAKYVNQIIFNYGFQMVLYLIRLQDTGLFTQSSSFKWYKYVKDFQLFVPDWDRKEPKQEEAAPYLGYVPLSIRYIQKVLNGEFDAVSKAVKELNQESYDSNNESKAPRRSGNILVCFVGGCTHSELNALRRLEMLDNNYRNVTFQLLTTSMTSSKDFFKNIAYMIPGWKSTV</sequence>
<evidence type="ECO:0000313" key="2">
    <source>
        <dbReference type="EMBL" id="KAK8834305.1"/>
    </source>
</evidence>
<evidence type="ECO:0000313" key="3">
    <source>
        <dbReference type="EMBL" id="KAK8893351.1"/>
    </source>
</evidence>
<keyword evidence="4" id="KW-1185">Reference proteome</keyword>
<dbReference type="EMBL" id="JAPFFF010000433">
    <property type="protein sequence ID" value="KAK8834305.1"/>
    <property type="molecule type" value="Genomic_DNA"/>
</dbReference>
<proteinExistence type="inferred from homology"/>
<dbReference type="Proteomes" id="UP001470230">
    <property type="component" value="Unassembled WGS sequence"/>
</dbReference>
<evidence type="ECO:0000313" key="4">
    <source>
        <dbReference type="Proteomes" id="UP001470230"/>
    </source>
</evidence>
<dbReference type="Gene3D" id="3.40.50.1910">
    <property type="match status" value="2"/>
</dbReference>
<comment type="similarity">
    <text evidence="1">Belongs to the STXBP/unc-18/SEC1 family.</text>
</comment>
<comment type="caution">
    <text evidence="3">The sequence shown here is derived from an EMBL/GenBank/DDBJ whole genome shotgun (WGS) entry which is preliminary data.</text>
</comment>
<dbReference type="InterPro" id="IPR001619">
    <property type="entry name" value="Sec1-like"/>
</dbReference>
<dbReference type="EMBL" id="JAPFFF010000003">
    <property type="protein sequence ID" value="KAK8893351.1"/>
    <property type="molecule type" value="Genomic_DNA"/>
</dbReference>
<gene>
    <name evidence="3" type="ORF">M9Y10_021768</name>
    <name evidence="2" type="ORF">M9Y10_031703</name>
</gene>
<reference evidence="3 4" key="1">
    <citation type="submission" date="2024-04" db="EMBL/GenBank/DDBJ databases">
        <title>Tritrichomonas musculus Genome.</title>
        <authorList>
            <person name="Alves-Ferreira E."/>
            <person name="Grigg M."/>
            <person name="Lorenzi H."/>
            <person name="Galac M."/>
        </authorList>
    </citation>
    <scope>NUCLEOTIDE SEQUENCE [LARGE SCALE GENOMIC DNA]</scope>
    <source>
        <strain evidence="3 4">EAF2021</strain>
    </source>
</reference>
<name>A0ABR2KQN5_9EUKA</name>
<dbReference type="InterPro" id="IPR036045">
    <property type="entry name" value="Sec1-like_sf"/>
</dbReference>
<dbReference type="SUPFAM" id="SSF56815">
    <property type="entry name" value="Sec1/munc18-like (SM) proteins"/>
    <property type="match status" value="1"/>
</dbReference>
<organism evidence="3 4">
    <name type="scientific">Tritrichomonas musculus</name>
    <dbReference type="NCBI Taxonomy" id="1915356"/>
    <lineage>
        <taxon>Eukaryota</taxon>
        <taxon>Metamonada</taxon>
        <taxon>Parabasalia</taxon>
        <taxon>Tritrichomonadida</taxon>
        <taxon>Tritrichomonadidae</taxon>
        <taxon>Tritrichomonas</taxon>
    </lineage>
</organism>
<dbReference type="PANTHER" id="PTHR11679">
    <property type="entry name" value="VESICLE PROTEIN SORTING-ASSOCIATED"/>
    <property type="match status" value="1"/>
</dbReference>
<accession>A0ABR2KQN5</accession>
<dbReference type="InterPro" id="IPR027482">
    <property type="entry name" value="Sec1-like_dom2"/>
</dbReference>
<dbReference type="Pfam" id="PF00995">
    <property type="entry name" value="Sec1"/>
    <property type="match status" value="1"/>
</dbReference>
<protein>
    <submittedName>
        <fullName evidence="3">Vacuolar protein-sorting-associated protein 33</fullName>
    </submittedName>
</protein>
<evidence type="ECO:0000256" key="1">
    <source>
        <dbReference type="ARBA" id="ARBA00009884"/>
    </source>
</evidence>